<evidence type="ECO:0000256" key="1">
    <source>
        <dbReference type="ARBA" id="ARBA00022729"/>
    </source>
</evidence>
<dbReference type="GeneID" id="73469395"/>
<dbReference type="Proteomes" id="UP000694255">
    <property type="component" value="Unassembled WGS sequence"/>
</dbReference>
<reference evidence="3 4" key="1">
    <citation type="journal article" date="2021" name="DNA Res.">
        <title>Genome analysis of Candida subhashii reveals its hybrid nature and dual mitochondrial genome conformations.</title>
        <authorList>
            <person name="Mixao V."/>
            <person name="Hegedusova E."/>
            <person name="Saus E."/>
            <person name="Pryszcz L.P."/>
            <person name="Cillingova A."/>
            <person name="Nosek J."/>
            <person name="Gabaldon T."/>
        </authorList>
    </citation>
    <scope>NUCLEOTIDE SEQUENCE [LARGE SCALE GENOMIC DNA]</scope>
    <source>
        <strain evidence="3 4">CBS 10753</strain>
    </source>
</reference>
<evidence type="ECO:0008006" key="5">
    <source>
        <dbReference type="Google" id="ProtNLM"/>
    </source>
</evidence>
<organism evidence="3 4">
    <name type="scientific">[Candida] subhashii</name>
    <dbReference type="NCBI Taxonomy" id="561895"/>
    <lineage>
        <taxon>Eukaryota</taxon>
        <taxon>Fungi</taxon>
        <taxon>Dikarya</taxon>
        <taxon>Ascomycota</taxon>
        <taxon>Saccharomycotina</taxon>
        <taxon>Pichiomycetes</taxon>
        <taxon>Debaryomycetaceae</taxon>
        <taxon>Spathaspora</taxon>
    </lineage>
</organism>
<dbReference type="EMBL" id="JAGSYN010000115">
    <property type="protein sequence ID" value="KAG7663846.1"/>
    <property type="molecule type" value="Genomic_DNA"/>
</dbReference>
<keyword evidence="2" id="KW-0325">Glycoprotein</keyword>
<evidence type="ECO:0000256" key="2">
    <source>
        <dbReference type="ARBA" id="ARBA00023180"/>
    </source>
</evidence>
<dbReference type="OrthoDB" id="2373480at2759"/>
<dbReference type="RefSeq" id="XP_049264078.1">
    <property type="nucleotide sequence ID" value="XM_049406361.1"/>
</dbReference>
<dbReference type="PANTHER" id="PTHR34853">
    <property type="match status" value="1"/>
</dbReference>
<dbReference type="PANTHER" id="PTHR34853:SF1">
    <property type="entry name" value="LIPASE 5"/>
    <property type="match status" value="1"/>
</dbReference>
<dbReference type="InterPro" id="IPR005152">
    <property type="entry name" value="Lipase_secreted"/>
</dbReference>
<dbReference type="GO" id="GO:0016042">
    <property type="term" value="P:lipid catabolic process"/>
    <property type="evidence" value="ECO:0007669"/>
    <property type="project" value="InterPro"/>
</dbReference>
<protein>
    <recommendedName>
        <fullName evidence="5">Triacylglycerol lipase</fullName>
    </recommendedName>
</protein>
<evidence type="ECO:0000313" key="4">
    <source>
        <dbReference type="Proteomes" id="UP000694255"/>
    </source>
</evidence>
<comment type="caution">
    <text evidence="3">The sequence shown here is derived from an EMBL/GenBank/DDBJ whole genome shotgun (WGS) entry which is preliminary data.</text>
</comment>
<dbReference type="AlphaFoldDB" id="A0A8J5QG33"/>
<proteinExistence type="predicted"/>
<name>A0A8J5QG33_9ASCO</name>
<dbReference type="GO" id="GO:0004806">
    <property type="term" value="F:triacylglycerol lipase activity"/>
    <property type="evidence" value="ECO:0007669"/>
    <property type="project" value="InterPro"/>
</dbReference>
<keyword evidence="4" id="KW-1185">Reference proteome</keyword>
<sequence length="275" mass="30505">MWGFSGGSLATSWAAALQPSYASELSDNLVGALLGGLSSNITRVAFANDGTVRAGLIPSCIIGSGNEYPEFKKKIYEEVHRSRKFALETGEKYCMLKAVATNLWRNFLKGTRPVFPKGPTLLQEEVIAKVIEENSLINFADTLIPEIPILIYHGSLDNIVPIEDPRSLYDSWCQNNIGSLEFAEDMTAGHFVEMFAGIPSAIAWIKARFQGIKPVEGCVHNRRTSNLLYPGSIPAIFQYYKRLLVPAMIRQLELYEKASKDSQISEKTIDVLIGR</sequence>
<evidence type="ECO:0000313" key="3">
    <source>
        <dbReference type="EMBL" id="KAG7663846.1"/>
    </source>
</evidence>
<dbReference type="Pfam" id="PF03583">
    <property type="entry name" value="LIP"/>
    <property type="match status" value="1"/>
</dbReference>
<gene>
    <name evidence="3" type="ORF">J8A68_002594</name>
</gene>
<keyword evidence="1" id="KW-0732">Signal</keyword>
<accession>A0A8J5QG33</accession>